<name>A0A8H4AFU3_GIGMA</name>
<reference evidence="2 3" key="1">
    <citation type="journal article" date="2019" name="Environ. Microbiol.">
        <title>At the nexus of three kingdoms: the genome of the mycorrhizal fungus Gigaspora margarita provides insights into plant, endobacterial and fungal interactions.</title>
        <authorList>
            <person name="Venice F."/>
            <person name="Ghignone S."/>
            <person name="Salvioli di Fossalunga A."/>
            <person name="Amselem J."/>
            <person name="Novero M."/>
            <person name="Xianan X."/>
            <person name="Sedzielewska Toro K."/>
            <person name="Morin E."/>
            <person name="Lipzen A."/>
            <person name="Grigoriev I.V."/>
            <person name="Henrissat B."/>
            <person name="Martin F.M."/>
            <person name="Bonfante P."/>
        </authorList>
    </citation>
    <scope>NUCLEOTIDE SEQUENCE [LARGE SCALE GENOMIC DNA]</scope>
    <source>
        <strain evidence="2 3">BEG34</strain>
    </source>
</reference>
<proteinExistence type="predicted"/>
<keyword evidence="1" id="KW-1133">Transmembrane helix</keyword>
<evidence type="ECO:0000256" key="1">
    <source>
        <dbReference type="SAM" id="Phobius"/>
    </source>
</evidence>
<dbReference type="AlphaFoldDB" id="A0A8H4AFU3"/>
<keyword evidence="1" id="KW-0472">Membrane</keyword>
<evidence type="ECO:0000313" key="2">
    <source>
        <dbReference type="EMBL" id="KAF0490042.1"/>
    </source>
</evidence>
<keyword evidence="3" id="KW-1185">Reference proteome</keyword>
<protein>
    <submittedName>
        <fullName evidence="2">Uncharacterized protein</fullName>
    </submittedName>
</protein>
<dbReference type="Proteomes" id="UP000439903">
    <property type="component" value="Unassembled WGS sequence"/>
</dbReference>
<sequence length="165" mass="18643">MYTRDIEYLGKKIFLVLTIYYIQFFFFPLEILLLGQEQILQPLYVVIRTVPENEQDVILTNNNISNNEIDNPHHFTYSYDNGSILKRIVEPFNHVHSIIEPSAFDVSNPSESNNAVIDSSSGVQSSAQSYSDHIRSTTICSTTIFSTTIYSTTISSTNISSTTIS</sequence>
<gene>
    <name evidence="2" type="ORF">F8M41_022007</name>
</gene>
<dbReference type="EMBL" id="WTPW01000666">
    <property type="protein sequence ID" value="KAF0490042.1"/>
    <property type="molecule type" value="Genomic_DNA"/>
</dbReference>
<accession>A0A8H4AFU3</accession>
<organism evidence="2 3">
    <name type="scientific">Gigaspora margarita</name>
    <dbReference type="NCBI Taxonomy" id="4874"/>
    <lineage>
        <taxon>Eukaryota</taxon>
        <taxon>Fungi</taxon>
        <taxon>Fungi incertae sedis</taxon>
        <taxon>Mucoromycota</taxon>
        <taxon>Glomeromycotina</taxon>
        <taxon>Glomeromycetes</taxon>
        <taxon>Diversisporales</taxon>
        <taxon>Gigasporaceae</taxon>
        <taxon>Gigaspora</taxon>
    </lineage>
</organism>
<keyword evidence="1" id="KW-0812">Transmembrane</keyword>
<comment type="caution">
    <text evidence="2">The sequence shown here is derived from an EMBL/GenBank/DDBJ whole genome shotgun (WGS) entry which is preliminary data.</text>
</comment>
<feature type="transmembrane region" description="Helical" evidence="1">
    <location>
        <begin position="12"/>
        <end position="34"/>
    </location>
</feature>
<evidence type="ECO:0000313" key="3">
    <source>
        <dbReference type="Proteomes" id="UP000439903"/>
    </source>
</evidence>